<keyword evidence="3" id="KW-0472">Membrane</keyword>
<feature type="transmembrane region" description="Helical" evidence="3">
    <location>
        <begin position="43"/>
        <end position="62"/>
    </location>
</feature>
<organism evidence="4 5">
    <name type="scientific">Burkholderia multivorans CGD2</name>
    <dbReference type="NCBI Taxonomy" id="513052"/>
    <lineage>
        <taxon>Bacteria</taxon>
        <taxon>Pseudomonadati</taxon>
        <taxon>Pseudomonadota</taxon>
        <taxon>Betaproteobacteria</taxon>
        <taxon>Burkholderiales</taxon>
        <taxon>Burkholderiaceae</taxon>
        <taxon>Burkholderia</taxon>
        <taxon>Burkholderia cepacia complex</taxon>
    </lineage>
</organism>
<feature type="transmembrane region" description="Helical" evidence="3">
    <location>
        <begin position="12"/>
        <end position="31"/>
    </location>
</feature>
<reference evidence="4 5" key="1">
    <citation type="journal article" date="2012" name="J. Bacteriol.">
        <title>Draft Genome Sequence Determination for Cystic Fibrosis and Chronic Granulomatous Disease Burkholderia multivorans Isolates.</title>
        <authorList>
            <person name="Varga J.J."/>
            <person name="Losada L."/>
            <person name="Zelazny A.M."/>
            <person name="Brinkac L."/>
            <person name="Harkins D."/>
            <person name="Radune D."/>
            <person name="Hostetler J."/>
            <person name="Sampaio E.P."/>
            <person name="Ronning C.M."/>
            <person name="Nierman W.C."/>
            <person name="Greenberg D.E."/>
            <person name="Holland S.M."/>
            <person name="Goldberg J.B."/>
        </authorList>
    </citation>
    <scope>NUCLEOTIDE SEQUENCE [LARGE SCALE GENOMIC DNA]</scope>
    <source>
        <strain evidence="4 5">CGD2</strain>
    </source>
</reference>
<dbReference type="Proteomes" id="UP000004535">
    <property type="component" value="Unassembled WGS sequence"/>
</dbReference>
<dbReference type="AlphaFoldDB" id="B9BP03"/>
<sequence>MERGGTTGERFAWAAVALVVLLAAHLLPALTRNETLQIKLIALALWLVCILGTTYGHATFFLEAQQHAGAQRAATLQAELPSAPTRPVAVRGRDVIARDQARVAQQLAAARAERCAASCAALAARREALSAKLAALATEAEVAKRAELAADRAEEERQMLNARLDKARLDPVTSRVAQFLQLPHDVVDLTIALVFGLLLECVACIGWLQVFGQRAVGPVERGHAHPSVPSLFSSSSSAYEEDGASDSRSDNVGRLHGSTAHRARGRLAAASAFVCPPHRITGVEDKYLH</sequence>
<feature type="coiled-coil region" evidence="1">
    <location>
        <begin position="119"/>
        <end position="170"/>
    </location>
</feature>
<evidence type="ECO:0000313" key="5">
    <source>
        <dbReference type="Proteomes" id="UP000004535"/>
    </source>
</evidence>
<gene>
    <name evidence="4" type="ORF">BURMUCGD2_6423</name>
</gene>
<name>B9BP03_9BURK</name>
<feature type="region of interest" description="Disordered" evidence="2">
    <location>
        <begin position="226"/>
        <end position="256"/>
    </location>
</feature>
<evidence type="ECO:0000256" key="2">
    <source>
        <dbReference type="SAM" id="MobiDB-lite"/>
    </source>
</evidence>
<keyword evidence="3" id="KW-0812">Transmembrane</keyword>
<proteinExistence type="predicted"/>
<keyword evidence="3" id="KW-1133">Transmembrane helix</keyword>
<protein>
    <submittedName>
        <fullName evidence="4">Uncharacterized protein</fullName>
    </submittedName>
</protein>
<feature type="transmembrane region" description="Helical" evidence="3">
    <location>
        <begin position="189"/>
        <end position="211"/>
    </location>
</feature>
<accession>B9BP03</accession>
<feature type="compositionally biased region" description="Low complexity" evidence="2">
    <location>
        <begin position="226"/>
        <end position="238"/>
    </location>
</feature>
<evidence type="ECO:0000313" key="4">
    <source>
        <dbReference type="EMBL" id="EEE07321.1"/>
    </source>
</evidence>
<evidence type="ECO:0000256" key="1">
    <source>
        <dbReference type="SAM" id="Coils"/>
    </source>
</evidence>
<dbReference type="EMBL" id="ACFC01000004">
    <property type="protein sequence ID" value="EEE07321.1"/>
    <property type="molecule type" value="Genomic_DNA"/>
</dbReference>
<comment type="caution">
    <text evidence="4">The sequence shown here is derived from an EMBL/GenBank/DDBJ whole genome shotgun (WGS) entry which is preliminary data.</text>
</comment>
<evidence type="ECO:0000256" key="3">
    <source>
        <dbReference type="SAM" id="Phobius"/>
    </source>
</evidence>
<keyword evidence="1" id="KW-0175">Coiled coil</keyword>